<keyword evidence="2 3" id="KW-0413">Isomerase</keyword>
<proteinExistence type="inferred from homology"/>
<name>A0ABT1Z8C4_9ACTN</name>
<dbReference type="PANTHER" id="PTHR30345:SF0">
    <property type="entry name" value="DNA DAMAGE-REPAIR_TOLERATION PROTEIN DRT102"/>
    <property type="match status" value="1"/>
</dbReference>
<dbReference type="SUPFAM" id="SSF89623">
    <property type="entry name" value="Ribose/Galactose isomerase RpiB/AlsB"/>
    <property type="match status" value="1"/>
</dbReference>
<accession>A0ABT1Z8C4</accession>
<dbReference type="InterPro" id="IPR036569">
    <property type="entry name" value="RpiB_LacA_LacB_sf"/>
</dbReference>
<dbReference type="Gene3D" id="3.40.1400.10">
    <property type="entry name" value="Sugar-phosphate isomerase, RpiB/LacA/LacB"/>
    <property type="match status" value="1"/>
</dbReference>
<dbReference type="GO" id="GO:0004751">
    <property type="term" value="F:ribose-5-phosphate isomerase activity"/>
    <property type="evidence" value="ECO:0007669"/>
    <property type="project" value="UniProtKB-EC"/>
</dbReference>
<comment type="similarity">
    <text evidence="1">Belongs to the LacAB/RpiB family.</text>
</comment>
<dbReference type="InterPro" id="IPR004785">
    <property type="entry name" value="RpiB"/>
</dbReference>
<organism evidence="3 4">
    <name type="scientific">Tractidigestivibacter montrealensis</name>
    <dbReference type="NCBI Taxonomy" id="2972466"/>
    <lineage>
        <taxon>Bacteria</taxon>
        <taxon>Bacillati</taxon>
        <taxon>Actinomycetota</taxon>
        <taxon>Coriobacteriia</taxon>
        <taxon>Coriobacteriales</taxon>
        <taxon>Atopobiaceae</taxon>
        <taxon>Tractidigestivibacter</taxon>
    </lineage>
</organism>
<dbReference type="NCBIfam" id="TIGR00689">
    <property type="entry name" value="rpiB_lacA_lacB"/>
    <property type="match status" value="1"/>
</dbReference>
<sequence length="148" mass="16001">MMIALGCDHGGYELLQEVKAHLDKRGLEYKDFGTYSTDSVDYPDYASKVACAVQSGECERGIIICGTGIGVSIVANKFKGIRAALCGDCFSAEATRQHNDANILTMGARVTGPGLALKIVDTFLDTPFSGDERHVRRIAKIAQIENEQ</sequence>
<dbReference type="Proteomes" id="UP001204320">
    <property type="component" value="Unassembled WGS sequence"/>
</dbReference>
<evidence type="ECO:0000256" key="1">
    <source>
        <dbReference type="ARBA" id="ARBA00008754"/>
    </source>
</evidence>
<keyword evidence="4" id="KW-1185">Reference proteome</keyword>
<comment type="caution">
    <text evidence="3">The sequence shown here is derived from an EMBL/GenBank/DDBJ whole genome shotgun (WGS) entry which is preliminary data.</text>
</comment>
<dbReference type="RefSeq" id="WP_258499033.1">
    <property type="nucleotide sequence ID" value="NZ_JANSKA010000003.1"/>
</dbReference>
<dbReference type="PANTHER" id="PTHR30345">
    <property type="entry name" value="RIBOSE-5-PHOSPHATE ISOMERASE B"/>
    <property type="match status" value="1"/>
</dbReference>
<dbReference type="InterPro" id="IPR003500">
    <property type="entry name" value="RpiB_LacA_LacB"/>
</dbReference>
<dbReference type="PIRSF" id="PIRSF005384">
    <property type="entry name" value="RpiB_LacA_B"/>
    <property type="match status" value="1"/>
</dbReference>
<dbReference type="NCBIfam" id="NF004051">
    <property type="entry name" value="PRK05571.1"/>
    <property type="match status" value="1"/>
</dbReference>
<dbReference type="NCBIfam" id="TIGR01120">
    <property type="entry name" value="rpiB"/>
    <property type="match status" value="1"/>
</dbReference>
<gene>
    <name evidence="3" type="primary">rpiB</name>
    <name evidence="3" type="ORF">NVS32_05790</name>
</gene>
<dbReference type="EMBL" id="JANSKA010000003">
    <property type="protein sequence ID" value="MCR9036461.1"/>
    <property type="molecule type" value="Genomic_DNA"/>
</dbReference>
<protein>
    <submittedName>
        <fullName evidence="3">Ribose 5-phosphate isomerase B</fullName>
        <ecNumber evidence="3">5.3.1.6</ecNumber>
    </submittedName>
</protein>
<evidence type="ECO:0000313" key="3">
    <source>
        <dbReference type="EMBL" id="MCR9036461.1"/>
    </source>
</evidence>
<evidence type="ECO:0000313" key="4">
    <source>
        <dbReference type="Proteomes" id="UP001204320"/>
    </source>
</evidence>
<reference evidence="3 4" key="1">
    <citation type="submission" date="2022-08" db="EMBL/GenBank/DDBJ databases">
        <title>Tractidigestivibacter montrealensis type strain KD21.</title>
        <authorList>
            <person name="Diop K."/>
            <person name="Richard C."/>
            <person name="Routy B."/>
        </authorList>
    </citation>
    <scope>NUCLEOTIDE SEQUENCE [LARGE SCALE GENOMIC DNA]</scope>
    <source>
        <strain evidence="3 4">KD21</strain>
    </source>
</reference>
<evidence type="ECO:0000256" key="2">
    <source>
        <dbReference type="ARBA" id="ARBA00023235"/>
    </source>
</evidence>
<dbReference type="EC" id="5.3.1.6" evidence="3"/>
<dbReference type="Pfam" id="PF02502">
    <property type="entry name" value="LacAB_rpiB"/>
    <property type="match status" value="1"/>
</dbReference>